<accession>A0ACB6V056</accession>
<evidence type="ECO:0000313" key="2">
    <source>
        <dbReference type="Proteomes" id="UP000744676"/>
    </source>
</evidence>
<protein>
    <submittedName>
        <fullName evidence="1">Uncharacterized protein</fullName>
    </submittedName>
</protein>
<reference evidence="1 2" key="1">
    <citation type="journal article" date="2020" name="Front. Microbiol.">
        <title>Phenotypic and Genetic Characterization of the Cheese Ripening Yeast Geotrichum candidum.</title>
        <authorList>
            <person name="Perkins V."/>
            <person name="Vignola S."/>
            <person name="Lessard M.H."/>
            <person name="Plante P.L."/>
            <person name="Corbeil J."/>
            <person name="Dugat-Bony E."/>
            <person name="Frenette M."/>
            <person name="Labrie S."/>
        </authorList>
    </citation>
    <scope>NUCLEOTIDE SEQUENCE [LARGE SCALE GENOMIC DNA]</scope>
    <source>
        <strain evidence="1 2">LMA-1147</strain>
    </source>
</reference>
<evidence type="ECO:0000313" key="1">
    <source>
        <dbReference type="EMBL" id="KAF5093813.1"/>
    </source>
</evidence>
<organism evidence="1 2">
    <name type="scientific">Geotrichum galactomycetum</name>
    <dbReference type="NCBI Taxonomy" id="27317"/>
    <lineage>
        <taxon>Eukaryota</taxon>
        <taxon>Fungi</taxon>
        <taxon>Dikarya</taxon>
        <taxon>Ascomycota</taxon>
        <taxon>Saccharomycotina</taxon>
        <taxon>Dipodascomycetes</taxon>
        <taxon>Dipodascales</taxon>
        <taxon>Dipodascaceae</taxon>
        <taxon>Geotrichum</taxon>
    </lineage>
</organism>
<comment type="caution">
    <text evidence="1">The sequence shown here is derived from an EMBL/GenBank/DDBJ whole genome shotgun (WGS) entry which is preliminary data.</text>
</comment>
<dbReference type="EMBL" id="QVQA01000203">
    <property type="protein sequence ID" value="KAF5093813.1"/>
    <property type="molecule type" value="Genomic_DNA"/>
</dbReference>
<keyword evidence="2" id="KW-1185">Reference proteome</keyword>
<gene>
    <name evidence="1" type="ORF">D0Z00_003842</name>
</gene>
<sequence length="429" mass="47227">MSSSNSIDHSQAALEAASRYAHDKCLHLVHSAATIIVDPPSCGSSDEQPSPSSIYSSAKLSSSATSPMYTTSMHDDASSSLLTDEPGDFGIDRQIVQAALAALGSDNRLILAGKVQSSNSSTNSGHRRPKKKLSEMDEDERLLASSEAKKLTARQRRQIRNRVSARQFRLRRKEYISQLEMLVVNMTTKINGLEKALAESRTENKLLNETKPNLVQQQPGQVKLQQQQQQMPHQPMFVLPEYSQNDTNIAGFSDLFTQGSLSDNLAMYSQQELNLAVSPSSSINSPWSNSMSEISSTSATRSLNTNNSTNKIAATNAETIRMSPNIVNLLPPYHDQLLDWPEQHILPDSGYIQIPTTGIYHSKVPDAKDQLLAGQKKSEDSQKPESKPSPADKTPKEKKDKTPAEDKLSSLVVDTLFSKLDMKMSSLKI</sequence>
<dbReference type="Proteomes" id="UP000744676">
    <property type="component" value="Unassembled WGS sequence"/>
</dbReference>
<name>A0ACB6V056_9ASCO</name>
<proteinExistence type="predicted"/>